<dbReference type="EMBL" id="CP102382">
    <property type="protein sequence ID" value="UUV20191.1"/>
    <property type="molecule type" value="Genomic_DNA"/>
</dbReference>
<dbReference type="SUPFAM" id="SSF46894">
    <property type="entry name" value="C-terminal effector domain of the bipartite response regulators"/>
    <property type="match status" value="1"/>
</dbReference>
<accession>A0ABY5NNT4</accession>
<keyword evidence="3" id="KW-0804">Transcription</keyword>
<dbReference type="Proteomes" id="UP001317001">
    <property type="component" value="Chromosome"/>
</dbReference>
<dbReference type="SMART" id="SM00421">
    <property type="entry name" value="HTH_LUXR"/>
    <property type="match status" value="1"/>
</dbReference>
<dbReference type="InterPro" id="IPR036388">
    <property type="entry name" value="WH-like_DNA-bd_sf"/>
</dbReference>
<dbReference type="InterPro" id="IPR011006">
    <property type="entry name" value="CheY-like_superfamily"/>
</dbReference>
<dbReference type="InterPro" id="IPR016032">
    <property type="entry name" value="Sig_transdc_resp-reg_C-effctor"/>
</dbReference>
<dbReference type="PRINTS" id="PR00038">
    <property type="entry name" value="HTHLUXR"/>
</dbReference>
<keyword evidence="1" id="KW-0805">Transcription regulation</keyword>
<evidence type="ECO:0000256" key="3">
    <source>
        <dbReference type="ARBA" id="ARBA00023163"/>
    </source>
</evidence>
<feature type="domain" description="HTH luxR-type" evidence="4">
    <location>
        <begin position="165"/>
        <end position="230"/>
    </location>
</feature>
<dbReference type="SUPFAM" id="SSF52172">
    <property type="entry name" value="CheY-like"/>
    <property type="match status" value="1"/>
</dbReference>
<dbReference type="Pfam" id="PF00196">
    <property type="entry name" value="GerE"/>
    <property type="match status" value="1"/>
</dbReference>
<evidence type="ECO:0000313" key="6">
    <source>
        <dbReference type="Proteomes" id="UP001317001"/>
    </source>
</evidence>
<dbReference type="PANTHER" id="PTHR44688:SF16">
    <property type="entry name" value="DNA-BINDING TRANSCRIPTIONAL ACTIVATOR DEVR_DOSR"/>
    <property type="match status" value="1"/>
</dbReference>
<dbReference type="InterPro" id="IPR000792">
    <property type="entry name" value="Tscrpt_reg_LuxR_C"/>
</dbReference>
<protein>
    <submittedName>
        <fullName evidence="5">Response regulator transcription factor</fullName>
    </submittedName>
</protein>
<reference evidence="5 6" key="1">
    <citation type="submission" date="2022-08" db="EMBL/GenBank/DDBJ databases">
        <title>Myroides zhujiangensis sp. nov., a novel bacterium isolated from sediment in the Pearl River Estuary.</title>
        <authorList>
            <person name="Cui L."/>
        </authorList>
    </citation>
    <scope>NUCLEOTIDE SEQUENCE [LARGE SCALE GENOMIC DNA]</scope>
    <source>
        <strain evidence="5 6">SCSIO 72103</strain>
    </source>
</reference>
<dbReference type="RefSeq" id="WP_257498096.1">
    <property type="nucleotide sequence ID" value="NZ_CP102382.1"/>
</dbReference>
<dbReference type="PROSITE" id="PS50043">
    <property type="entry name" value="HTH_LUXR_2"/>
    <property type="match status" value="1"/>
</dbReference>
<evidence type="ECO:0000259" key="4">
    <source>
        <dbReference type="PROSITE" id="PS50043"/>
    </source>
</evidence>
<dbReference type="CDD" id="cd06170">
    <property type="entry name" value="LuxR_C_like"/>
    <property type="match status" value="1"/>
</dbReference>
<proteinExistence type="predicted"/>
<dbReference type="Gene3D" id="3.40.50.2300">
    <property type="match status" value="1"/>
</dbReference>
<dbReference type="Gene3D" id="1.10.10.10">
    <property type="entry name" value="Winged helix-like DNA-binding domain superfamily/Winged helix DNA-binding domain"/>
    <property type="match status" value="1"/>
</dbReference>
<evidence type="ECO:0000256" key="2">
    <source>
        <dbReference type="ARBA" id="ARBA00023125"/>
    </source>
</evidence>
<sequence length="234" mass="26741">MSGKLHVYTIINNPIFLEGIENLIKTKIAPSAIINHQDSLPLSNYTELKKNDKTTELLIYDVTKFSNKDFNQILQLMSLNAHFKVLIITSNINISDVKLLFEIGVMGIINNNVQPDQFVENLTKVINGKKVLSREYWDLIVDYFFHSVENLSLINEKKTSDNNNDVLLLAELTSREKEILGYICDGKSTREISEDLFLSLHTVETHRRKILHKMGVKNTAAMVKMAIKCNLYAL</sequence>
<keyword evidence="6" id="KW-1185">Reference proteome</keyword>
<organism evidence="5 6">
    <name type="scientific">Paenimyroides aestuarii</name>
    <dbReference type="NCBI Taxonomy" id="2968490"/>
    <lineage>
        <taxon>Bacteria</taxon>
        <taxon>Pseudomonadati</taxon>
        <taxon>Bacteroidota</taxon>
        <taxon>Flavobacteriia</taxon>
        <taxon>Flavobacteriales</taxon>
        <taxon>Flavobacteriaceae</taxon>
        <taxon>Paenimyroides</taxon>
    </lineage>
</organism>
<evidence type="ECO:0000313" key="5">
    <source>
        <dbReference type="EMBL" id="UUV20191.1"/>
    </source>
</evidence>
<gene>
    <name evidence="5" type="ORF">NPX36_07390</name>
</gene>
<name>A0ABY5NNT4_9FLAO</name>
<keyword evidence="2" id="KW-0238">DNA-binding</keyword>
<dbReference type="PANTHER" id="PTHR44688">
    <property type="entry name" value="DNA-BINDING TRANSCRIPTIONAL ACTIVATOR DEVR_DOSR"/>
    <property type="match status" value="1"/>
</dbReference>
<evidence type="ECO:0000256" key="1">
    <source>
        <dbReference type="ARBA" id="ARBA00023015"/>
    </source>
</evidence>